<evidence type="ECO:0000313" key="4">
    <source>
        <dbReference type="Proteomes" id="UP000502706"/>
    </source>
</evidence>
<accession>A0A6G8Q1U6</accession>
<dbReference type="PANTHER" id="PTHR36510:SF1">
    <property type="entry name" value="GLUTAMATE--CYSTEINE LIGASE 2-RELATED"/>
    <property type="match status" value="1"/>
</dbReference>
<protein>
    <recommendedName>
        <fullName evidence="5">Glutamate--cysteine ligase</fullName>
    </recommendedName>
</protein>
<evidence type="ECO:0000256" key="1">
    <source>
        <dbReference type="ARBA" id="ARBA00048819"/>
    </source>
</evidence>
<dbReference type="GO" id="GO:0042398">
    <property type="term" value="P:modified amino acid biosynthetic process"/>
    <property type="evidence" value="ECO:0007669"/>
    <property type="project" value="InterPro"/>
</dbReference>
<feature type="compositionally biased region" description="Low complexity" evidence="2">
    <location>
        <begin position="10"/>
        <end position="24"/>
    </location>
</feature>
<feature type="region of interest" description="Disordered" evidence="2">
    <location>
        <begin position="1"/>
        <end position="74"/>
    </location>
</feature>
<reference evidence="3 4" key="1">
    <citation type="submission" date="2019-10" db="EMBL/GenBank/DDBJ databases">
        <title>Rubrobacter sp nov SCSIO 52915 isolated from a deep-sea sediment in the South China Sea.</title>
        <authorList>
            <person name="Chen R.W."/>
        </authorList>
    </citation>
    <scope>NUCLEOTIDE SEQUENCE [LARGE SCALE GENOMIC DNA]</scope>
    <source>
        <strain evidence="3 4">SCSIO 52915</strain>
    </source>
</reference>
<dbReference type="GO" id="GO:0004357">
    <property type="term" value="F:glutamate-cysteine ligase activity"/>
    <property type="evidence" value="ECO:0007669"/>
    <property type="project" value="UniProtKB-EC"/>
</dbReference>
<name>A0A6G8Q1U6_9ACTN</name>
<sequence>MRRRGRTRSATRPTGRSPRGALPEGRGGDGLGGEDAGHLRAARPRRGPGRGGGDTRGRRPREEGAAPFSPLGQLPFWRGQDTRLASTRIKIFDLFPRSGLPPAFRTWGEFEGHVEALVAAGSIPDYTWCWWDVRPHPRFGTVEVRALDAQTNPANTGALAALIQCLVAHSAEEAFVPEDPLLTNENKWRATRYGLDATFHDFATGRAAGAREEARDLVRRLRPISGELGCEEELEGVLGIVDGGSGAERQRAVFAKRGSLKAVAEHTLGVVPG</sequence>
<evidence type="ECO:0000256" key="2">
    <source>
        <dbReference type="SAM" id="MobiDB-lite"/>
    </source>
</evidence>
<evidence type="ECO:0008006" key="5">
    <source>
        <dbReference type="Google" id="ProtNLM"/>
    </source>
</evidence>
<evidence type="ECO:0000313" key="3">
    <source>
        <dbReference type="EMBL" id="QIN80439.1"/>
    </source>
</evidence>
<gene>
    <name evidence="3" type="ORF">GBA65_20130</name>
</gene>
<dbReference type="Gene3D" id="3.30.590.20">
    <property type="match status" value="1"/>
</dbReference>
<dbReference type="AlphaFoldDB" id="A0A6G8Q1U6"/>
<comment type="catalytic activity">
    <reaction evidence="1">
        <text>L-cysteine + L-glutamate + ATP = gamma-L-glutamyl-L-cysteine + ADP + phosphate + H(+)</text>
        <dbReference type="Rhea" id="RHEA:13285"/>
        <dbReference type="ChEBI" id="CHEBI:15378"/>
        <dbReference type="ChEBI" id="CHEBI:29985"/>
        <dbReference type="ChEBI" id="CHEBI:30616"/>
        <dbReference type="ChEBI" id="CHEBI:35235"/>
        <dbReference type="ChEBI" id="CHEBI:43474"/>
        <dbReference type="ChEBI" id="CHEBI:58173"/>
        <dbReference type="ChEBI" id="CHEBI:456216"/>
        <dbReference type="EC" id="6.3.2.2"/>
    </reaction>
</comment>
<keyword evidence="4" id="KW-1185">Reference proteome</keyword>
<dbReference type="EMBL" id="CP045121">
    <property type="protein sequence ID" value="QIN80439.1"/>
    <property type="molecule type" value="Genomic_DNA"/>
</dbReference>
<dbReference type="InterPro" id="IPR050141">
    <property type="entry name" value="GCL_type2/YbdK_subfam"/>
</dbReference>
<dbReference type="InterPro" id="IPR006336">
    <property type="entry name" value="GCS2"/>
</dbReference>
<organism evidence="3 4">
    <name type="scientific">Rubrobacter marinus</name>
    <dbReference type="NCBI Taxonomy" id="2653852"/>
    <lineage>
        <taxon>Bacteria</taxon>
        <taxon>Bacillati</taxon>
        <taxon>Actinomycetota</taxon>
        <taxon>Rubrobacteria</taxon>
        <taxon>Rubrobacterales</taxon>
        <taxon>Rubrobacteraceae</taxon>
        <taxon>Rubrobacter</taxon>
    </lineage>
</organism>
<dbReference type="KEGG" id="rmar:GBA65_20130"/>
<dbReference type="InterPro" id="IPR014746">
    <property type="entry name" value="Gln_synth/guanido_kin_cat_dom"/>
</dbReference>
<feature type="compositionally biased region" description="Basic and acidic residues" evidence="2">
    <location>
        <begin position="53"/>
        <end position="64"/>
    </location>
</feature>
<dbReference type="SUPFAM" id="SSF55931">
    <property type="entry name" value="Glutamine synthetase/guanido kinase"/>
    <property type="match status" value="1"/>
</dbReference>
<dbReference type="Pfam" id="PF04107">
    <property type="entry name" value="GCS2"/>
    <property type="match status" value="1"/>
</dbReference>
<dbReference type="PANTHER" id="PTHR36510">
    <property type="entry name" value="GLUTAMATE--CYSTEINE LIGASE 2-RELATED"/>
    <property type="match status" value="1"/>
</dbReference>
<proteinExistence type="predicted"/>
<dbReference type="Proteomes" id="UP000502706">
    <property type="component" value="Chromosome"/>
</dbReference>